<dbReference type="EMBL" id="JBHRXV010000001">
    <property type="protein sequence ID" value="MFC3711479.1"/>
    <property type="molecule type" value="Genomic_DNA"/>
</dbReference>
<evidence type="ECO:0000313" key="3">
    <source>
        <dbReference type="Proteomes" id="UP001595615"/>
    </source>
</evidence>
<dbReference type="Proteomes" id="UP001595615">
    <property type="component" value="Unassembled WGS sequence"/>
</dbReference>
<evidence type="ECO:0000313" key="2">
    <source>
        <dbReference type="EMBL" id="MFC3711479.1"/>
    </source>
</evidence>
<dbReference type="RefSeq" id="WP_380856461.1">
    <property type="nucleotide sequence ID" value="NZ_JBHRXV010000001.1"/>
</dbReference>
<accession>A0ABV7XA06</accession>
<comment type="caution">
    <text evidence="2">The sequence shown here is derived from an EMBL/GenBank/DDBJ whole genome shotgun (WGS) entry which is preliminary data.</text>
</comment>
<reference evidence="3" key="1">
    <citation type="journal article" date="2019" name="Int. J. Syst. Evol. Microbiol.">
        <title>The Global Catalogue of Microorganisms (GCM) 10K type strain sequencing project: providing services to taxonomists for standard genome sequencing and annotation.</title>
        <authorList>
            <consortium name="The Broad Institute Genomics Platform"/>
            <consortium name="The Broad Institute Genome Sequencing Center for Infectious Disease"/>
            <person name="Wu L."/>
            <person name="Ma J."/>
        </authorList>
    </citation>
    <scope>NUCLEOTIDE SEQUENCE [LARGE SCALE GENOMIC DNA]</scope>
    <source>
        <strain evidence="3">KCTC 42644</strain>
    </source>
</reference>
<keyword evidence="1" id="KW-0812">Transmembrane</keyword>
<protein>
    <submittedName>
        <fullName evidence="2">Uncharacterized protein</fullName>
    </submittedName>
</protein>
<keyword evidence="1" id="KW-1133">Transmembrane helix</keyword>
<sequence length="81" mass="8870">MLETTNLLVLTGSSIVAIAMLGMVWAWSWKGWLEFKRQQLTTGTGVADEAMPVAQVGNRIELADLRERVKKLEAIAAGVDL</sequence>
<gene>
    <name evidence="2" type="ORF">ACFOMD_02785</name>
</gene>
<evidence type="ECO:0000256" key="1">
    <source>
        <dbReference type="SAM" id="Phobius"/>
    </source>
</evidence>
<name>A0ABV7XA06_9SPHN</name>
<organism evidence="2 3">
    <name type="scientific">Sphingoaurantiacus capsulatus</name>
    <dbReference type="NCBI Taxonomy" id="1771310"/>
    <lineage>
        <taxon>Bacteria</taxon>
        <taxon>Pseudomonadati</taxon>
        <taxon>Pseudomonadota</taxon>
        <taxon>Alphaproteobacteria</taxon>
        <taxon>Sphingomonadales</taxon>
        <taxon>Sphingosinicellaceae</taxon>
        <taxon>Sphingoaurantiacus</taxon>
    </lineage>
</organism>
<keyword evidence="3" id="KW-1185">Reference proteome</keyword>
<feature type="transmembrane region" description="Helical" evidence="1">
    <location>
        <begin position="6"/>
        <end position="27"/>
    </location>
</feature>
<proteinExistence type="predicted"/>
<keyword evidence="1" id="KW-0472">Membrane</keyword>